<dbReference type="SUPFAM" id="SSF88688">
    <property type="entry name" value="Families 57/38 glycoside transferase middle domain"/>
    <property type="match status" value="1"/>
</dbReference>
<dbReference type="SUPFAM" id="SSF74650">
    <property type="entry name" value="Galactose mutarotase-like"/>
    <property type="match status" value="1"/>
</dbReference>
<keyword evidence="2" id="KW-0479">Metal-binding</keyword>
<keyword evidence="7" id="KW-1185">Reference proteome</keyword>
<keyword evidence="3" id="KW-0378">Hydrolase</keyword>
<evidence type="ECO:0000256" key="1">
    <source>
        <dbReference type="ARBA" id="ARBA00009792"/>
    </source>
</evidence>
<gene>
    <name evidence="6" type="ORF">GCM10008932_16960</name>
</gene>
<evidence type="ECO:0000259" key="5">
    <source>
        <dbReference type="SMART" id="SM00872"/>
    </source>
</evidence>
<dbReference type="InterPro" id="IPR011682">
    <property type="entry name" value="Glyco_hydro_38_C"/>
</dbReference>
<evidence type="ECO:0000256" key="2">
    <source>
        <dbReference type="ARBA" id="ARBA00022723"/>
    </source>
</evidence>
<accession>A0ABP3H9X6</accession>
<dbReference type="PANTHER" id="PTHR46017">
    <property type="entry name" value="ALPHA-MANNOSIDASE 2C1"/>
    <property type="match status" value="1"/>
</dbReference>
<reference evidence="7" key="1">
    <citation type="journal article" date="2019" name="Int. J. Syst. Evol. Microbiol.">
        <title>The Global Catalogue of Microorganisms (GCM) 10K type strain sequencing project: providing services to taxonomists for standard genome sequencing and annotation.</title>
        <authorList>
            <consortium name="The Broad Institute Genomics Platform"/>
            <consortium name="The Broad Institute Genome Sequencing Center for Infectious Disease"/>
            <person name="Wu L."/>
            <person name="Ma J."/>
        </authorList>
    </citation>
    <scope>NUCLEOTIDE SEQUENCE [LARGE SCALE GENOMIC DNA]</scope>
    <source>
        <strain evidence="7">JCM 12662</strain>
    </source>
</reference>
<evidence type="ECO:0000256" key="4">
    <source>
        <dbReference type="ARBA" id="ARBA00023295"/>
    </source>
</evidence>
<evidence type="ECO:0000313" key="7">
    <source>
        <dbReference type="Proteomes" id="UP001501166"/>
    </source>
</evidence>
<dbReference type="Pfam" id="PF07748">
    <property type="entry name" value="Glyco_hydro_38C"/>
    <property type="match status" value="1"/>
</dbReference>
<dbReference type="Pfam" id="PF01074">
    <property type="entry name" value="Glyco_hydro_38N"/>
    <property type="match status" value="1"/>
</dbReference>
<proteinExistence type="inferred from homology"/>
<dbReference type="InterPro" id="IPR011330">
    <property type="entry name" value="Glyco_hydro/deAcase_b/a-brl"/>
</dbReference>
<dbReference type="Proteomes" id="UP001501166">
    <property type="component" value="Unassembled WGS sequence"/>
</dbReference>
<dbReference type="SUPFAM" id="SSF88713">
    <property type="entry name" value="Glycoside hydrolase/deacetylase"/>
    <property type="match status" value="1"/>
</dbReference>
<dbReference type="InterPro" id="IPR041147">
    <property type="entry name" value="GH38_C"/>
</dbReference>
<dbReference type="InterPro" id="IPR015341">
    <property type="entry name" value="Glyco_hydro_38_cen"/>
</dbReference>
<evidence type="ECO:0000313" key="6">
    <source>
        <dbReference type="EMBL" id="GAA0365350.1"/>
    </source>
</evidence>
<comment type="similarity">
    <text evidence="1">Belongs to the glycosyl hydrolase 38 family.</text>
</comment>
<comment type="caution">
    <text evidence="6">The sequence shown here is derived from an EMBL/GenBank/DDBJ whole genome shotgun (WGS) entry which is preliminary data.</text>
</comment>
<keyword evidence="4" id="KW-0326">Glycosidase</keyword>
<protein>
    <submittedName>
        <fullName evidence="6">Alpha-mannosidase</fullName>
    </submittedName>
</protein>
<dbReference type="RefSeq" id="WP_343755656.1">
    <property type="nucleotide sequence ID" value="NZ_BAAACW010000108.1"/>
</dbReference>
<evidence type="ECO:0000256" key="3">
    <source>
        <dbReference type="ARBA" id="ARBA00022801"/>
    </source>
</evidence>
<dbReference type="InterPro" id="IPR028995">
    <property type="entry name" value="Glyco_hydro_57/38_cen_sf"/>
</dbReference>
<dbReference type="Gene3D" id="3.20.110.10">
    <property type="entry name" value="Glycoside hydrolase 38, N terminal domain"/>
    <property type="match status" value="1"/>
</dbReference>
<dbReference type="Gene3D" id="1.20.1270.50">
    <property type="entry name" value="Glycoside hydrolase family 38, central domain"/>
    <property type="match status" value="1"/>
</dbReference>
<dbReference type="Gene3D" id="2.60.40.2220">
    <property type="match status" value="1"/>
</dbReference>
<dbReference type="InterPro" id="IPR000602">
    <property type="entry name" value="Glyco_hydro_38_N"/>
</dbReference>
<dbReference type="InterPro" id="IPR011013">
    <property type="entry name" value="Gal_mutarotase_sf_dom"/>
</dbReference>
<organism evidence="6 7">
    <name type="scientific">Alkalibacterium iburiense</name>
    <dbReference type="NCBI Taxonomy" id="290589"/>
    <lineage>
        <taxon>Bacteria</taxon>
        <taxon>Bacillati</taxon>
        <taxon>Bacillota</taxon>
        <taxon>Bacilli</taxon>
        <taxon>Lactobacillales</taxon>
        <taxon>Carnobacteriaceae</taxon>
        <taxon>Alkalibacterium</taxon>
    </lineage>
</organism>
<dbReference type="InterPro" id="IPR037094">
    <property type="entry name" value="Glyco_hydro_38_cen_sf"/>
</dbReference>
<dbReference type="Pfam" id="PF09261">
    <property type="entry name" value="Alpha-mann_mid"/>
    <property type="match status" value="1"/>
</dbReference>
<dbReference type="Pfam" id="PF17677">
    <property type="entry name" value="Glyco_hydro38C2"/>
    <property type="match status" value="1"/>
</dbReference>
<dbReference type="CDD" id="cd10789">
    <property type="entry name" value="GH38N_AMII_ER_cytosolic"/>
    <property type="match status" value="1"/>
</dbReference>
<name>A0ABP3H9X6_9LACT</name>
<dbReference type="SMART" id="SM00872">
    <property type="entry name" value="Alpha-mann_mid"/>
    <property type="match status" value="1"/>
</dbReference>
<dbReference type="PANTHER" id="PTHR46017:SF1">
    <property type="entry name" value="ALPHA-MANNOSIDASE 2C1"/>
    <property type="match status" value="1"/>
</dbReference>
<feature type="domain" description="Glycoside hydrolase family 38 central" evidence="5">
    <location>
        <begin position="523"/>
        <end position="601"/>
    </location>
</feature>
<dbReference type="InterPro" id="IPR027291">
    <property type="entry name" value="Glyco_hydro_38_N_sf"/>
</dbReference>
<dbReference type="Gene3D" id="2.70.98.30">
    <property type="entry name" value="Golgi alpha-mannosidase II, domain 4"/>
    <property type="match status" value="1"/>
</dbReference>
<sequence>MLFKLEKLTNRVLEIEPLRYKNRKPIKGWTIHEDESKSEKYPPQNVSEKAEKLTVNRLWEGRDRYFWIMGEVDVPEVSNEEDFVLLFDFGKSSEGNNSGFEAMLYINDEPYQAVDGNHKEVFIDKSFANQTISVALRLWGGLEGGGVAGEIWHLFKYADSSVLCHSTDDLYYTALVIIETIEILDENDSDRVNLLELLDDTFKKVDWSDEGSPSFYDSVEKANHYLQNGIDSLEKKSDINVTMVGHTHIDVAWLWRLKHTREKAARSFSTVFRLMEQYPEYIFLQTQPQLYEYLKEDYPELYEKIKEKVREDKWEIEGAMWLESDANIPSGESLVRQLLFGSRFMKKEFNHETKYLWLPDVFGYSWALPQILKKSGIDLFMTTKISWSQLNRMPNDTFYWKGLDGSEILTHFITTPSSKGSEEFSAYTYNGEINPYTVKGVYDSYRDKDINKNLLIAYGYGDGGGGVNRTHLEKARRIQRLPGLPNLQPGKAGKYFKELEETIEEAKKKGKYVHTWDGELYLELHRGTYTSQARNKMWNRKLELAYRDAEILWAWGNTLTQEEFPQAELNDGWKIILRNQFHDIIPGSSIKEVYEDSEVEYQEAKDTVDKQIDKFSELLDKETSVWTVFNTASWSRDEIISLSSTDYENGYFIDEQDNTLKTVQVDGQIHVYIEKVPPLGSKAIYFKEGEAVSNNAHPFSSRENGIDTPFYTIEWNEDGHLSSIYDKEHTREVLSANGTGNVFQLFEDKPLAWDAWDIDIFYQEKGKNLTADSIVIKEVNELFAVIEFTYNFGFSSIKQDMKVYCDSRRIDFSTNVNWKERQQLLKVKFDVDVRATEATYDIQYGNAKRPTHWNTSWEMAKFETVGHQWADISEKGYGVSLLNDSKYGYDIKDSTMRLSLLKGPIYPDPDADIGEHSFVYSLYPHEGDYVEGRTVETAWALNSPLKLLSGKFNSNQFIEIESDESVIIDTIKKAEDNNGVIIRLHNFTGGRQTVSLSPKFNYQTWQETNLMEKPISEKIKENTKPISFDLKPYEVKTFLIE</sequence>
<dbReference type="EMBL" id="BAAACW010000108">
    <property type="protein sequence ID" value="GAA0365350.1"/>
    <property type="molecule type" value="Genomic_DNA"/>
</dbReference>